<dbReference type="GO" id="GO:0002020">
    <property type="term" value="F:protease binding"/>
    <property type="evidence" value="ECO:0007669"/>
    <property type="project" value="TreeGrafter"/>
</dbReference>
<evidence type="ECO:0000256" key="1">
    <source>
        <dbReference type="ARBA" id="ARBA00004613"/>
    </source>
</evidence>
<dbReference type="PANTHER" id="PTHR11844">
    <property type="entry name" value="METALLOPROTEASE INHIBITOR"/>
    <property type="match status" value="1"/>
</dbReference>
<dbReference type="GO" id="GO:0046872">
    <property type="term" value="F:metal ion binding"/>
    <property type="evidence" value="ECO:0007669"/>
    <property type="project" value="UniProtKB-KW"/>
</dbReference>
<keyword evidence="3" id="KW-0862">Zinc</keyword>
<keyword evidence="2" id="KW-0964">Secreted</keyword>
<accession>A0A8W8LRA4</accession>
<protein>
    <recommendedName>
        <fullName evidence="8">NTR domain-containing protein</fullName>
    </recommendedName>
</protein>
<dbReference type="GeneID" id="109619667"/>
<feature type="binding site" evidence="3">
    <location>
        <position position="32"/>
    </location>
    <ligand>
        <name>Zn(2+)</name>
        <dbReference type="ChEBI" id="CHEBI:29105"/>
        <note>ligand shared with metalloproteinase partner</note>
    </ligand>
</feature>
<dbReference type="AlphaFoldDB" id="A0A8W8LRA4"/>
<dbReference type="SUPFAM" id="SSF50242">
    <property type="entry name" value="TIMP-like"/>
    <property type="match status" value="1"/>
</dbReference>
<organism evidence="6 7">
    <name type="scientific">Magallana gigas</name>
    <name type="common">Pacific oyster</name>
    <name type="synonym">Crassostrea gigas</name>
    <dbReference type="NCBI Taxonomy" id="29159"/>
    <lineage>
        <taxon>Eukaryota</taxon>
        <taxon>Metazoa</taxon>
        <taxon>Spiralia</taxon>
        <taxon>Lophotrochozoa</taxon>
        <taxon>Mollusca</taxon>
        <taxon>Bivalvia</taxon>
        <taxon>Autobranchia</taxon>
        <taxon>Pteriomorphia</taxon>
        <taxon>Ostreida</taxon>
        <taxon>Ostreoidea</taxon>
        <taxon>Ostreidae</taxon>
        <taxon>Magallana</taxon>
    </lineage>
</organism>
<proteinExistence type="predicted"/>
<dbReference type="GO" id="GO:0031012">
    <property type="term" value="C:extracellular matrix"/>
    <property type="evidence" value="ECO:0007669"/>
    <property type="project" value="TreeGrafter"/>
</dbReference>
<dbReference type="OMA" id="CNDVCIC"/>
<dbReference type="EnsemblMetazoa" id="G28673.1">
    <property type="protein sequence ID" value="G28673.1:cds"/>
    <property type="gene ID" value="G28673"/>
</dbReference>
<dbReference type="KEGG" id="crg:109619667"/>
<keyword evidence="5" id="KW-0732">Signal</keyword>
<keyword evidence="3" id="KW-0479">Metal-binding</keyword>
<evidence type="ECO:0000256" key="3">
    <source>
        <dbReference type="PIRSR" id="PIRSR601820-1"/>
    </source>
</evidence>
<dbReference type="GO" id="GO:0005615">
    <property type="term" value="C:extracellular space"/>
    <property type="evidence" value="ECO:0007669"/>
    <property type="project" value="TreeGrafter"/>
</dbReference>
<evidence type="ECO:0000313" key="6">
    <source>
        <dbReference type="EnsemblMetazoa" id="G28673.1:cds"/>
    </source>
</evidence>
<evidence type="ECO:0000256" key="2">
    <source>
        <dbReference type="ARBA" id="ARBA00022525"/>
    </source>
</evidence>
<dbReference type="Proteomes" id="UP000005408">
    <property type="component" value="Unassembled WGS sequence"/>
</dbReference>
<feature type="signal peptide" evidence="5">
    <location>
        <begin position="1"/>
        <end position="23"/>
    </location>
</feature>
<reference evidence="6" key="1">
    <citation type="submission" date="2022-08" db="UniProtKB">
        <authorList>
            <consortium name="EnsemblMetazoa"/>
        </authorList>
    </citation>
    <scope>IDENTIFICATION</scope>
    <source>
        <strain evidence="6">05x7-T-G4-1.051#20</strain>
    </source>
</reference>
<dbReference type="InterPro" id="IPR001820">
    <property type="entry name" value="TIMP"/>
</dbReference>
<dbReference type="InterPro" id="IPR008993">
    <property type="entry name" value="TIMP-like_OB-fold"/>
</dbReference>
<evidence type="ECO:0000256" key="5">
    <source>
        <dbReference type="SAM" id="SignalP"/>
    </source>
</evidence>
<feature type="disulfide bond" evidence="4">
    <location>
        <begin position="32"/>
        <end position="100"/>
    </location>
</feature>
<dbReference type="PANTHER" id="PTHR11844:SF33">
    <property type="entry name" value="TISSUE INHIBITOR OF METALLOPROTEINASE"/>
    <property type="match status" value="1"/>
</dbReference>
<sequence>MDGTCRTLTVFLILALCASTVYPCRCNCNDVCICDCEFPAPTNGCKADFSLRGAVLTEKVVTVKGLLKREYIVDVLQYYKKPKGVRHQVRLITPLHTASCGVPLKLGQIYVLSGKLTGKLFQTDQCQYNRLYSSVPIFQREHLFC</sequence>
<evidence type="ECO:0000313" key="7">
    <source>
        <dbReference type="Proteomes" id="UP000005408"/>
    </source>
</evidence>
<keyword evidence="7" id="KW-1185">Reference proteome</keyword>
<name>A0A8W8LRA4_MAGGI</name>
<evidence type="ECO:0000256" key="4">
    <source>
        <dbReference type="PIRSR" id="PIRSR601820-3"/>
    </source>
</evidence>
<evidence type="ECO:0008006" key="8">
    <source>
        <dbReference type="Google" id="ProtNLM"/>
    </source>
</evidence>
<keyword evidence="4" id="KW-1015">Disulfide bond</keyword>
<dbReference type="GO" id="GO:0008191">
    <property type="term" value="F:metalloendopeptidase inhibitor activity"/>
    <property type="evidence" value="ECO:0007669"/>
    <property type="project" value="InterPro"/>
</dbReference>
<feature type="chain" id="PRO_5042431700" description="NTR domain-containing protein" evidence="5">
    <location>
        <begin position="24"/>
        <end position="145"/>
    </location>
</feature>
<dbReference type="EnsemblMetazoa" id="G28673.2">
    <property type="protein sequence ID" value="G28673.2:cds"/>
    <property type="gene ID" value="G28673"/>
</dbReference>
<dbReference type="Gene3D" id="2.40.50.120">
    <property type="match status" value="1"/>
</dbReference>
<dbReference type="OrthoDB" id="6115536at2759"/>
<feature type="disulfide bond" evidence="4">
    <location>
        <begin position="34"/>
        <end position="126"/>
    </location>
</feature>
<dbReference type="GO" id="GO:0051045">
    <property type="term" value="P:negative regulation of membrane protein ectodomain proteolysis"/>
    <property type="evidence" value="ECO:0007669"/>
    <property type="project" value="TreeGrafter"/>
</dbReference>
<comment type="subcellular location">
    <subcellularLocation>
        <location evidence="1">Secreted</location>
    </subcellularLocation>
</comment>